<name>A0AC35TYA2_9BILA</name>
<evidence type="ECO:0000313" key="2">
    <source>
        <dbReference type="WBParaSite" id="RSKR_0000515500.1"/>
    </source>
</evidence>
<dbReference type="WBParaSite" id="RSKR_0000515500.1">
    <property type="protein sequence ID" value="RSKR_0000515500.1"/>
    <property type="gene ID" value="RSKR_0000515500"/>
</dbReference>
<sequence length="198" mass="22880">MSTATITPEYVYNCFDVITNYLQGNTKFQVSPEIPNEKYPLFVTWTTGPDKDLRGCIGTFSKNLALREGLRDFAISSAFKDTRFRPISVKELPALNCGVSLLVKFEQAKDCFDWEVGKHGIRIEFTKRGDRNQYDGVFLPEVMPEQGWDKETTLKHLVRKAGYDGPVNDELFELIRLERFQSVKMTKSYQDYVQNRPQ</sequence>
<protein>
    <submittedName>
        <fullName evidence="2">AMMECR1 domain-containing protein</fullName>
    </submittedName>
</protein>
<proteinExistence type="predicted"/>
<reference evidence="2" key="1">
    <citation type="submission" date="2016-11" db="UniProtKB">
        <authorList>
            <consortium name="WormBaseParasite"/>
        </authorList>
    </citation>
    <scope>IDENTIFICATION</scope>
    <source>
        <strain evidence="2">KR3021</strain>
    </source>
</reference>
<organism evidence="1 2">
    <name type="scientific">Rhabditophanes sp. KR3021</name>
    <dbReference type="NCBI Taxonomy" id="114890"/>
    <lineage>
        <taxon>Eukaryota</taxon>
        <taxon>Metazoa</taxon>
        <taxon>Ecdysozoa</taxon>
        <taxon>Nematoda</taxon>
        <taxon>Chromadorea</taxon>
        <taxon>Rhabditida</taxon>
        <taxon>Tylenchina</taxon>
        <taxon>Panagrolaimomorpha</taxon>
        <taxon>Strongyloidoidea</taxon>
        <taxon>Alloionematidae</taxon>
        <taxon>Rhabditophanes</taxon>
    </lineage>
</organism>
<dbReference type="Proteomes" id="UP000095286">
    <property type="component" value="Unplaced"/>
</dbReference>
<evidence type="ECO:0000313" key="1">
    <source>
        <dbReference type="Proteomes" id="UP000095286"/>
    </source>
</evidence>
<accession>A0AC35TYA2</accession>